<dbReference type="EMBL" id="JBEFKJ010000031">
    <property type="protein sequence ID" value="KAL2038594.1"/>
    <property type="molecule type" value="Genomic_DNA"/>
</dbReference>
<feature type="region of interest" description="Disordered" evidence="1">
    <location>
        <begin position="73"/>
        <end position="107"/>
    </location>
</feature>
<dbReference type="CDD" id="cd00118">
    <property type="entry name" value="LysM"/>
    <property type="match status" value="1"/>
</dbReference>
<dbReference type="Pfam" id="PF01476">
    <property type="entry name" value="LysM"/>
    <property type="match status" value="1"/>
</dbReference>
<gene>
    <name evidence="3" type="ORF">N7G274_008642</name>
</gene>
<accession>A0ABR3ZY23</accession>
<evidence type="ECO:0000259" key="2">
    <source>
        <dbReference type="PROSITE" id="PS51782"/>
    </source>
</evidence>
<organism evidence="3 4">
    <name type="scientific">Stereocaulon virgatum</name>
    <dbReference type="NCBI Taxonomy" id="373712"/>
    <lineage>
        <taxon>Eukaryota</taxon>
        <taxon>Fungi</taxon>
        <taxon>Dikarya</taxon>
        <taxon>Ascomycota</taxon>
        <taxon>Pezizomycotina</taxon>
        <taxon>Lecanoromycetes</taxon>
        <taxon>OSLEUM clade</taxon>
        <taxon>Lecanoromycetidae</taxon>
        <taxon>Lecanorales</taxon>
        <taxon>Lecanorineae</taxon>
        <taxon>Stereocaulaceae</taxon>
        <taxon>Stereocaulon</taxon>
    </lineage>
</organism>
<dbReference type="InterPro" id="IPR018392">
    <property type="entry name" value="LysM"/>
</dbReference>
<dbReference type="Proteomes" id="UP001590950">
    <property type="component" value="Unassembled WGS sequence"/>
</dbReference>
<evidence type="ECO:0000256" key="1">
    <source>
        <dbReference type="SAM" id="MobiDB-lite"/>
    </source>
</evidence>
<feature type="domain" description="LysM" evidence="2">
    <location>
        <begin position="127"/>
        <end position="171"/>
    </location>
</feature>
<name>A0ABR3ZY23_9LECA</name>
<keyword evidence="4" id="KW-1185">Reference proteome</keyword>
<proteinExistence type="predicted"/>
<dbReference type="PANTHER" id="PTHR20932:SF31">
    <property type="entry name" value="RING-TYPE DOMAIN-CONTAINING PROTEIN"/>
    <property type="match status" value="1"/>
</dbReference>
<protein>
    <recommendedName>
        <fullName evidence="2">LysM domain-containing protein</fullName>
    </recommendedName>
</protein>
<reference evidence="3 4" key="1">
    <citation type="submission" date="2024-09" db="EMBL/GenBank/DDBJ databases">
        <title>Rethinking Asexuality: The Enigmatic Case of Functional Sexual Genes in Lepraria (Stereocaulaceae).</title>
        <authorList>
            <person name="Doellman M."/>
            <person name="Sun Y."/>
            <person name="Barcenas-Pena A."/>
            <person name="Lumbsch H.T."/>
            <person name="Grewe F."/>
        </authorList>
    </citation>
    <scope>NUCLEOTIDE SEQUENCE [LARGE SCALE GENOMIC DNA]</scope>
    <source>
        <strain evidence="3 4">Mercado 3170</strain>
    </source>
</reference>
<dbReference type="InterPro" id="IPR036779">
    <property type="entry name" value="LysM_dom_sf"/>
</dbReference>
<dbReference type="PANTHER" id="PTHR20932">
    <property type="entry name" value="LYSM AND PUTATIVE PEPTIDOGLYCAN-BINDING DOMAIN-CONTAINING PROTEIN"/>
    <property type="match status" value="1"/>
</dbReference>
<sequence>MMAEEACCTCATLLSAIPPQYDEKTEKPTAQDRRLDCCGRVICGSCISKNTRFASYCPFCQVSSGLSSLPQGLRDPPAYSPPASPRLANATLVSPPNSDEPPAYSSINTLMPKTEKSSAMSLADDVLHFLAPSQDTISSLSLRYGVPQDALRRKNGLFADHLLAARRTILIPGEFYKGGVSLSPEPIEGEEEEIRKAKVRRWMVACKVSEYDIAVLYLQQSDYNLDLAVETYLEDEKWEKEHPMVGSSKGKTAPKPGRRRAGLRSGLTGQL</sequence>
<comment type="caution">
    <text evidence="3">The sequence shown here is derived from an EMBL/GenBank/DDBJ whole genome shotgun (WGS) entry which is preliminary data.</text>
</comment>
<dbReference type="InterPro" id="IPR045030">
    <property type="entry name" value="LYSM1-4"/>
</dbReference>
<evidence type="ECO:0000313" key="4">
    <source>
        <dbReference type="Proteomes" id="UP001590950"/>
    </source>
</evidence>
<dbReference type="PROSITE" id="PS51782">
    <property type="entry name" value="LYSM"/>
    <property type="match status" value="1"/>
</dbReference>
<dbReference type="Gene3D" id="3.10.350.10">
    <property type="entry name" value="LysM domain"/>
    <property type="match status" value="1"/>
</dbReference>
<evidence type="ECO:0000313" key="3">
    <source>
        <dbReference type="EMBL" id="KAL2038594.1"/>
    </source>
</evidence>
<feature type="region of interest" description="Disordered" evidence="1">
    <location>
        <begin position="240"/>
        <end position="271"/>
    </location>
</feature>